<dbReference type="InterPro" id="IPR005511">
    <property type="entry name" value="SMP-30"/>
</dbReference>
<dbReference type="SUPFAM" id="SSF63829">
    <property type="entry name" value="Calcium-dependent phosphotriesterase"/>
    <property type="match status" value="1"/>
</dbReference>
<sequence>MQLTDLRTLTHEAFALLESPVWDDREGVLWFVDITAPLVLRLEPESGRLDRFPMPAEVGSLGLATQGRLVLALRTGIHLFDPATGALEFLVNPEPTPPTNRLNDGKVGPDGNFWVGSLDDRPKREATAALYRITPAGESTRIVGGLFCSNGLAWSSDSRTLYHSDSRGPWLQAFDFDARQGLATNPRRLLSLTEAEGLPDGAAMDADGFYWSAGITAGVLNRISPDGIIVERIPLPVTAPTMPCFGGADLRTLFVTSLASDRSGSHQPGRLIAFRTEVAGLPPHRFGEGPAA</sequence>
<dbReference type="PANTHER" id="PTHR10907">
    <property type="entry name" value="REGUCALCIN"/>
    <property type="match status" value="1"/>
</dbReference>
<dbReference type="Proteomes" id="UP000626026">
    <property type="component" value="Unassembled WGS sequence"/>
</dbReference>
<evidence type="ECO:0000259" key="2">
    <source>
        <dbReference type="Pfam" id="PF08450"/>
    </source>
</evidence>
<dbReference type="InterPro" id="IPR013658">
    <property type="entry name" value="SGL"/>
</dbReference>
<comment type="caution">
    <text evidence="3">The sequence shown here is derived from an EMBL/GenBank/DDBJ whole genome shotgun (WGS) entry which is preliminary data.</text>
</comment>
<feature type="domain" description="SMP-30/Gluconolactonase/LRE-like region" evidence="2">
    <location>
        <begin position="18"/>
        <end position="258"/>
    </location>
</feature>
<keyword evidence="4" id="KW-1185">Reference proteome</keyword>
<protein>
    <submittedName>
        <fullName evidence="3">SMP-30/gluconolactonase/LRE family protein</fullName>
    </submittedName>
</protein>
<name>A0ABR7RIA1_9PROT</name>
<dbReference type="InterPro" id="IPR011042">
    <property type="entry name" value="6-blade_b-propeller_TolB-like"/>
</dbReference>
<organism evidence="3 4">
    <name type="scientific">Teichococcus aerophilus</name>
    <dbReference type="NCBI Taxonomy" id="1224513"/>
    <lineage>
        <taxon>Bacteria</taxon>
        <taxon>Pseudomonadati</taxon>
        <taxon>Pseudomonadota</taxon>
        <taxon>Alphaproteobacteria</taxon>
        <taxon>Acetobacterales</taxon>
        <taxon>Roseomonadaceae</taxon>
        <taxon>Roseomonas</taxon>
    </lineage>
</organism>
<dbReference type="Pfam" id="PF08450">
    <property type="entry name" value="SGL"/>
    <property type="match status" value="1"/>
</dbReference>
<accession>A0ABR7RIA1</accession>
<evidence type="ECO:0000256" key="1">
    <source>
        <dbReference type="ARBA" id="ARBA00008853"/>
    </source>
</evidence>
<dbReference type="PRINTS" id="PR01790">
    <property type="entry name" value="SMP30FAMILY"/>
</dbReference>
<proteinExistence type="inferred from homology"/>
<comment type="similarity">
    <text evidence="1">Belongs to the SMP-30/CGR1 family.</text>
</comment>
<dbReference type="Gene3D" id="2.120.10.30">
    <property type="entry name" value="TolB, C-terminal domain"/>
    <property type="match status" value="1"/>
</dbReference>
<evidence type="ECO:0000313" key="3">
    <source>
        <dbReference type="EMBL" id="MBC9206295.1"/>
    </source>
</evidence>
<dbReference type="PANTHER" id="PTHR10907:SF47">
    <property type="entry name" value="REGUCALCIN"/>
    <property type="match status" value="1"/>
</dbReference>
<gene>
    <name evidence="3" type="ORF">IBL26_05570</name>
</gene>
<dbReference type="EMBL" id="JACTVA010000006">
    <property type="protein sequence ID" value="MBC9206295.1"/>
    <property type="molecule type" value="Genomic_DNA"/>
</dbReference>
<reference evidence="3 4" key="1">
    <citation type="journal article" date="2013" name="Int. J. Syst. Evol. Microbiol.">
        <title>Roseomonas aerophila sp. nov., isolated from air.</title>
        <authorList>
            <person name="Kim S.J."/>
            <person name="Weon H.Y."/>
            <person name="Ahn J.H."/>
            <person name="Hong S.B."/>
            <person name="Seok S.J."/>
            <person name="Whang K.S."/>
            <person name="Kwon S.W."/>
        </authorList>
    </citation>
    <scope>NUCLEOTIDE SEQUENCE [LARGE SCALE GENOMIC DNA]</scope>
    <source>
        <strain evidence="3 4">NBRC 108923</strain>
    </source>
</reference>
<dbReference type="RefSeq" id="WP_187783471.1">
    <property type="nucleotide sequence ID" value="NZ_JACTVA010000006.1"/>
</dbReference>
<evidence type="ECO:0000313" key="4">
    <source>
        <dbReference type="Proteomes" id="UP000626026"/>
    </source>
</evidence>